<sequence length="125" mass="13846">MTKNNNETKTVAYYVIKKNGSYLAKYKQNSAQSLCFTAKYTTEIEFAAKGFPAPGQKQTFEKLAAAFEGELVAVEAILEEMPTGTTLEEKDPRQKANEDEDEEIEAMEALSDVLDSFISMLGGDK</sequence>
<reference evidence="1 2" key="1">
    <citation type="submission" date="2016-10" db="EMBL/GenBank/DDBJ databases">
        <authorList>
            <person name="de Groot N.N."/>
        </authorList>
    </citation>
    <scope>NUCLEOTIDE SEQUENCE [LARGE SCALE GENOMIC DNA]</scope>
    <source>
        <strain evidence="1 2">DSM 15827</strain>
    </source>
</reference>
<gene>
    <name evidence="1" type="ORF">SAMN05421767_10651</name>
</gene>
<evidence type="ECO:0000313" key="2">
    <source>
        <dbReference type="Proteomes" id="UP000198556"/>
    </source>
</evidence>
<evidence type="ECO:0000313" key="1">
    <source>
        <dbReference type="EMBL" id="SEQ76514.1"/>
    </source>
</evidence>
<evidence type="ECO:0008006" key="3">
    <source>
        <dbReference type="Google" id="ProtNLM"/>
    </source>
</evidence>
<name>A0A1H9IPJ5_9LACT</name>
<protein>
    <recommendedName>
        <fullName evidence="3">Phage protein</fullName>
    </recommendedName>
</protein>
<dbReference type="STRING" id="137733.SAMN05421767_10651"/>
<dbReference type="Proteomes" id="UP000198556">
    <property type="component" value="Unassembled WGS sequence"/>
</dbReference>
<organism evidence="1 2">
    <name type="scientific">Granulicatella balaenopterae</name>
    <dbReference type="NCBI Taxonomy" id="137733"/>
    <lineage>
        <taxon>Bacteria</taxon>
        <taxon>Bacillati</taxon>
        <taxon>Bacillota</taxon>
        <taxon>Bacilli</taxon>
        <taxon>Lactobacillales</taxon>
        <taxon>Carnobacteriaceae</taxon>
        <taxon>Granulicatella</taxon>
    </lineage>
</organism>
<keyword evidence="2" id="KW-1185">Reference proteome</keyword>
<proteinExistence type="predicted"/>
<accession>A0A1H9IPJ5</accession>
<dbReference type="EMBL" id="FOGF01000006">
    <property type="protein sequence ID" value="SEQ76514.1"/>
    <property type="molecule type" value="Genomic_DNA"/>
</dbReference>
<dbReference type="RefSeq" id="WP_089746098.1">
    <property type="nucleotide sequence ID" value="NZ_FOGF01000006.1"/>
</dbReference>
<dbReference type="AlphaFoldDB" id="A0A1H9IPJ5"/>